<comment type="subcellular location">
    <subcellularLocation>
        <location evidence="1">Secreted</location>
    </subcellularLocation>
</comment>
<evidence type="ECO:0000256" key="5">
    <source>
        <dbReference type="ARBA" id="ARBA00023320"/>
    </source>
</evidence>
<name>D2A1T0_TRICA</name>
<reference evidence="7 8" key="2">
    <citation type="journal article" date="2010" name="Nucleic Acids Res.">
        <title>BeetleBase in 2010: revisions to provide comprehensive genomic information for Tribolium castaneum.</title>
        <authorList>
            <person name="Kim H.S."/>
            <person name="Murphy T."/>
            <person name="Xia J."/>
            <person name="Caragea D."/>
            <person name="Park Y."/>
            <person name="Beeman R.W."/>
            <person name="Lorenzen M.D."/>
            <person name="Butcher S."/>
            <person name="Manak J.R."/>
            <person name="Brown S.J."/>
        </authorList>
    </citation>
    <scope>GENOME REANNOTATION</scope>
    <source>
        <strain evidence="7 8">Georgia GA2</strain>
    </source>
</reference>
<keyword evidence="3" id="KW-0964">Secreted</keyword>
<dbReference type="InParanoid" id="D2A1T0"/>
<evidence type="ECO:0000313" key="8">
    <source>
        <dbReference type="Proteomes" id="UP000007266"/>
    </source>
</evidence>
<reference evidence="7 8" key="1">
    <citation type="journal article" date="2008" name="Nature">
        <title>The genome of the model beetle and pest Tribolium castaneum.</title>
        <authorList>
            <consortium name="Tribolium Genome Sequencing Consortium"/>
            <person name="Richards S."/>
            <person name="Gibbs R.A."/>
            <person name="Weinstock G.M."/>
            <person name="Brown S.J."/>
            <person name="Denell R."/>
            <person name="Beeman R.W."/>
            <person name="Gibbs R."/>
            <person name="Beeman R.W."/>
            <person name="Brown S.J."/>
            <person name="Bucher G."/>
            <person name="Friedrich M."/>
            <person name="Grimmelikhuijzen C.J."/>
            <person name="Klingler M."/>
            <person name="Lorenzen M."/>
            <person name="Richards S."/>
            <person name="Roth S."/>
            <person name="Schroder R."/>
            <person name="Tautz D."/>
            <person name="Zdobnov E.M."/>
            <person name="Muzny D."/>
            <person name="Gibbs R.A."/>
            <person name="Weinstock G.M."/>
            <person name="Attaway T."/>
            <person name="Bell S."/>
            <person name="Buhay C.J."/>
            <person name="Chandrabose M.N."/>
            <person name="Chavez D."/>
            <person name="Clerk-Blankenburg K.P."/>
            <person name="Cree A."/>
            <person name="Dao M."/>
            <person name="Davis C."/>
            <person name="Chacko J."/>
            <person name="Dinh H."/>
            <person name="Dugan-Rocha S."/>
            <person name="Fowler G."/>
            <person name="Garner T.T."/>
            <person name="Garnes J."/>
            <person name="Gnirke A."/>
            <person name="Hawes A."/>
            <person name="Hernandez J."/>
            <person name="Hines S."/>
            <person name="Holder M."/>
            <person name="Hume J."/>
            <person name="Jhangiani S.N."/>
            <person name="Joshi V."/>
            <person name="Khan Z.M."/>
            <person name="Jackson L."/>
            <person name="Kovar C."/>
            <person name="Kowis A."/>
            <person name="Lee S."/>
            <person name="Lewis L.R."/>
            <person name="Margolis J."/>
            <person name="Morgan M."/>
            <person name="Nazareth L.V."/>
            <person name="Nguyen N."/>
            <person name="Okwuonu G."/>
            <person name="Parker D."/>
            <person name="Richards S."/>
            <person name="Ruiz S.J."/>
            <person name="Santibanez J."/>
            <person name="Savard J."/>
            <person name="Scherer S.E."/>
            <person name="Schneider B."/>
            <person name="Sodergren E."/>
            <person name="Tautz D."/>
            <person name="Vattahil S."/>
            <person name="Villasana D."/>
            <person name="White C.S."/>
            <person name="Wright R."/>
            <person name="Park Y."/>
            <person name="Beeman R.W."/>
            <person name="Lord J."/>
            <person name="Oppert B."/>
            <person name="Lorenzen M."/>
            <person name="Brown S."/>
            <person name="Wang L."/>
            <person name="Savard J."/>
            <person name="Tautz D."/>
            <person name="Richards S."/>
            <person name="Weinstock G."/>
            <person name="Gibbs R.A."/>
            <person name="Liu Y."/>
            <person name="Worley K."/>
            <person name="Weinstock G."/>
            <person name="Elsik C.G."/>
            <person name="Reese J.T."/>
            <person name="Elhaik E."/>
            <person name="Landan G."/>
            <person name="Graur D."/>
            <person name="Arensburger P."/>
            <person name="Atkinson P."/>
            <person name="Beeman R.W."/>
            <person name="Beidler J."/>
            <person name="Brown S.J."/>
            <person name="Demuth J.P."/>
            <person name="Drury D.W."/>
            <person name="Du Y.Z."/>
            <person name="Fujiwara H."/>
            <person name="Lorenzen M."/>
            <person name="Maselli V."/>
            <person name="Osanai M."/>
            <person name="Park Y."/>
            <person name="Robertson H.M."/>
            <person name="Tu Z."/>
            <person name="Wang J.J."/>
            <person name="Wang S."/>
            <person name="Richards S."/>
            <person name="Song H."/>
            <person name="Zhang L."/>
            <person name="Sodergren E."/>
            <person name="Werner D."/>
            <person name="Stanke M."/>
            <person name="Morgenstern B."/>
            <person name="Solovyev V."/>
            <person name="Kosarev P."/>
            <person name="Brown G."/>
            <person name="Chen H.C."/>
            <person name="Ermolaeva O."/>
            <person name="Hlavina W."/>
            <person name="Kapustin Y."/>
            <person name="Kiryutin B."/>
            <person name="Kitts P."/>
            <person name="Maglott D."/>
            <person name="Pruitt K."/>
            <person name="Sapojnikov V."/>
            <person name="Souvorov A."/>
            <person name="Mackey A.J."/>
            <person name="Waterhouse R.M."/>
            <person name="Wyder S."/>
            <person name="Zdobnov E.M."/>
            <person name="Zdobnov E.M."/>
            <person name="Wyder S."/>
            <person name="Kriventseva E.V."/>
            <person name="Kadowaki T."/>
            <person name="Bork P."/>
            <person name="Aranda M."/>
            <person name="Bao R."/>
            <person name="Beermann A."/>
            <person name="Berns N."/>
            <person name="Bolognesi R."/>
            <person name="Bonneton F."/>
            <person name="Bopp D."/>
            <person name="Brown S.J."/>
            <person name="Bucher G."/>
            <person name="Butts T."/>
            <person name="Chaumot A."/>
            <person name="Denell R.E."/>
            <person name="Ferrier D.E."/>
            <person name="Friedrich M."/>
            <person name="Gordon C.M."/>
            <person name="Jindra M."/>
            <person name="Klingler M."/>
            <person name="Lan Q."/>
            <person name="Lattorff H.M."/>
            <person name="Laudet V."/>
            <person name="von Levetsow C."/>
            <person name="Liu Z."/>
            <person name="Lutz R."/>
            <person name="Lynch J.A."/>
            <person name="da Fonseca R.N."/>
            <person name="Posnien N."/>
            <person name="Reuter R."/>
            <person name="Roth S."/>
            <person name="Savard J."/>
            <person name="Schinko J.B."/>
            <person name="Schmitt C."/>
            <person name="Schoppmeier M."/>
            <person name="Schroder R."/>
            <person name="Shippy T.D."/>
            <person name="Simonnet F."/>
            <person name="Marques-Souza H."/>
            <person name="Tautz D."/>
            <person name="Tomoyasu Y."/>
            <person name="Trauner J."/>
            <person name="Van der Zee M."/>
            <person name="Vervoort M."/>
            <person name="Wittkopp N."/>
            <person name="Wimmer E.A."/>
            <person name="Yang X."/>
            <person name="Jones A.K."/>
            <person name="Sattelle D.B."/>
            <person name="Ebert P.R."/>
            <person name="Nelson D."/>
            <person name="Scott J.G."/>
            <person name="Beeman R.W."/>
            <person name="Muthukrishnan S."/>
            <person name="Kramer K.J."/>
            <person name="Arakane Y."/>
            <person name="Beeman R.W."/>
            <person name="Zhu Q."/>
            <person name="Hogenkamp D."/>
            <person name="Dixit R."/>
            <person name="Oppert B."/>
            <person name="Jiang H."/>
            <person name="Zou Z."/>
            <person name="Marshall J."/>
            <person name="Elpidina E."/>
            <person name="Vinokurov K."/>
            <person name="Oppert C."/>
            <person name="Zou Z."/>
            <person name="Evans J."/>
            <person name="Lu Z."/>
            <person name="Zhao P."/>
            <person name="Sumathipala N."/>
            <person name="Altincicek B."/>
            <person name="Vilcinskas A."/>
            <person name="Williams M."/>
            <person name="Hultmark D."/>
            <person name="Hetru C."/>
            <person name="Jiang H."/>
            <person name="Grimmelikhuijzen C.J."/>
            <person name="Hauser F."/>
            <person name="Cazzamali G."/>
            <person name="Williamson M."/>
            <person name="Park Y."/>
            <person name="Li B."/>
            <person name="Tanaka Y."/>
            <person name="Predel R."/>
            <person name="Neupert S."/>
            <person name="Schachtner J."/>
            <person name="Verleyen P."/>
            <person name="Raible F."/>
            <person name="Bork P."/>
            <person name="Friedrich M."/>
            <person name="Walden K.K."/>
            <person name="Robertson H.M."/>
            <person name="Angeli S."/>
            <person name="Foret S."/>
            <person name="Bucher G."/>
            <person name="Schuetz S."/>
            <person name="Maleszka R."/>
            <person name="Wimmer E.A."/>
            <person name="Beeman R.W."/>
            <person name="Lorenzen M."/>
            <person name="Tomoyasu Y."/>
            <person name="Miller S.C."/>
            <person name="Grossmann D."/>
            <person name="Bucher G."/>
        </authorList>
    </citation>
    <scope>NUCLEOTIDE SEQUENCE [LARGE SCALE GENOMIC DNA]</scope>
    <source>
        <strain evidence="7 8">Georgia GA2</strain>
    </source>
</reference>
<feature type="signal peptide" evidence="6">
    <location>
        <begin position="1"/>
        <end position="18"/>
    </location>
</feature>
<dbReference type="STRING" id="7070.D2A1T0"/>
<keyword evidence="5" id="KW-0527">Neuropeptide</keyword>
<dbReference type="GO" id="GO:0007218">
    <property type="term" value="P:neuropeptide signaling pathway"/>
    <property type="evidence" value="ECO:0007669"/>
    <property type="project" value="UniProtKB-KW"/>
</dbReference>
<dbReference type="Proteomes" id="UP000007266">
    <property type="component" value="Linkage group 4"/>
</dbReference>
<dbReference type="eggNOG" id="ENOG502SDD0">
    <property type="taxonomic scope" value="Eukaryota"/>
</dbReference>
<accession>D2A1T0</accession>
<dbReference type="AlphaFoldDB" id="D2A1T0"/>
<dbReference type="KEGG" id="tca:103312524"/>
<dbReference type="PANTHER" id="PTHR20986">
    <property type="entry name" value="FMRFAMIDE-RELATED PEPTIDES"/>
    <property type="match status" value="1"/>
</dbReference>
<evidence type="ECO:0000256" key="6">
    <source>
        <dbReference type="SAM" id="SignalP"/>
    </source>
</evidence>
<dbReference type="GO" id="GO:0005576">
    <property type="term" value="C:extracellular region"/>
    <property type="evidence" value="ECO:0007669"/>
    <property type="project" value="UniProtKB-SubCell"/>
</dbReference>
<evidence type="ECO:0000256" key="1">
    <source>
        <dbReference type="ARBA" id="ARBA00004613"/>
    </source>
</evidence>
<gene>
    <name evidence="7" type="primary">AUGUSTUS-3.0.2_07769</name>
    <name evidence="7" type="ORF">TcasGA2_TC007769</name>
</gene>
<dbReference type="OrthoDB" id="5813613at2759"/>
<evidence type="ECO:0000256" key="4">
    <source>
        <dbReference type="ARBA" id="ARBA00022815"/>
    </source>
</evidence>
<evidence type="ECO:0000256" key="3">
    <source>
        <dbReference type="ARBA" id="ARBA00022525"/>
    </source>
</evidence>
<dbReference type="EMBL" id="KQ971338">
    <property type="protein sequence ID" value="EFA02863.1"/>
    <property type="molecule type" value="Genomic_DNA"/>
</dbReference>
<proteinExistence type="inferred from homology"/>
<protein>
    <submittedName>
        <fullName evidence="7">FMRFamide-related</fullName>
    </submittedName>
</protein>
<dbReference type="PhylomeDB" id="D2A1T0"/>
<keyword evidence="8" id="KW-1185">Reference proteome</keyword>
<dbReference type="PANTHER" id="PTHR20986:SF24">
    <property type="entry name" value="FMRFAMIDE-LIKE NEUROPEPTIDES 1"/>
    <property type="match status" value="1"/>
</dbReference>
<sequence>MVPFAILILTLIIQLASGYNNEDFYSDNFDGFEEPSEEVSDMEVRRRNSNFLRFGRSGPNYEYEDYGEDFARPTRSGKIEKNDHFIRFGRSKQDFLRFGRNQPKATTNYLRFGRRNKRDTSNFLRFGRNSNFLRFGRNNESSYESPLVQLLSSLLKKEENKQRIV</sequence>
<dbReference type="InterPro" id="IPR002544">
    <property type="entry name" value="FMRFamid-related_peptide-like"/>
</dbReference>
<keyword evidence="4" id="KW-0027">Amidation</keyword>
<dbReference type="HOGENOM" id="CLU_1612968_0_0_1"/>
<feature type="chain" id="PRO_5003028695" evidence="6">
    <location>
        <begin position="19"/>
        <end position="165"/>
    </location>
</feature>
<evidence type="ECO:0000313" key="7">
    <source>
        <dbReference type="EMBL" id="EFA02863.1"/>
    </source>
</evidence>
<organism evidence="7 8">
    <name type="scientific">Tribolium castaneum</name>
    <name type="common">Red flour beetle</name>
    <dbReference type="NCBI Taxonomy" id="7070"/>
    <lineage>
        <taxon>Eukaryota</taxon>
        <taxon>Metazoa</taxon>
        <taxon>Ecdysozoa</taxon>
        <taxon>Arthropoda</taxon>
        <taxon>Hexapoda</taxon>
        <taxon>Insecta</taxon>
        <taxon>Pterygota</taxon>
        <taxon>Neoptera</taxon>
        <taxon>Endopterygota</taxon>
        <taxon>Coleoptera</taxon>
        <taxon>Polyphaga</taxon>
        <taxon>Cucujiformia</taxon>
        <taxon>Tenebrionidae</taxon>
        <taxon>Tenebrionidae incertae sedis</taxon>
        <taxon>Tribolium</taxon>
    </lineage>
</organism>
<dbReference type="Pfam" id="PF01581">
    <property type="entry name" value="FARP"/>
    <property type="match status" value="4"/>
</dbReference>
<keyword evidence="6" id="KW-0732">Signal</keyword>
<dbReference type="InterPro" id="IPR051041">
    <property type="entry name" value="FMRFamide-related_np"/>
</dbReference>
<comment type="similarity">
    <text evidence="2">Belongs to the FARP (FMRFamide related peptide) family.</text>
</comment>
<evidence type="ECO:0000256" key="2">
    <source>
        <dbReference type="ARBA" id="ARBA00006356"/>
    </source>
</evidence>